<keyword evidence="11" id="KW-0413">Isomerase</keyword>
<comment type="similarity">
    <text evidence="8">Belongs to the PpiD chaperone family.</text>
</comment>
<protein>
    <recommendedName>
        <fullName evidence="9">Periplasmic chaperone PpiD</fullName>
    </recommendedName>
    <alternativeName>
        <fullName evidence="10">Periplasmic folding chaperone</fullName>
    </alternativeName>
</protein>
<dbReference type="InterPro" id="IPR000297">
    <property type="entry name" value="PPIase_PpiC"/>
</dbReference>
<dbReference type="GO" id="GO:0005886">
    <property type="term" value="C:plasma membrane"/>
    <property type="evidence" value="ECO:0007669"/>
    <property type="project" value="UniProtKB-SubCell"/>
</dbReference>
<evidence type="ECO:0000256" key="4">
    <source>
        <dbReference type="ARBA" id="ARBA00022692"/>
    </source>
</evidence>
<keyword evidence="3" id="KW-0997">Cell inner membrane</keyword>
<evidence type="ECO:0000256" key="9">
    <source>
        <dbReference type="ARBA" id="ARBA00040743"/>
    </source>
</evidence>
<gene>
    <name evidence="14" type="ORF">JYP50_13960</name>
</gene>
<organism evidence="14 15">
    <name type="scientific">Parahaliea mediterranea</name>
    <dbReference type="NCBI Taxonomy" id="651086"/>
    <lineage>
        <taxon>Bacteria</taxon>
        <taxon>Pseudomonadati</taxon>
        <taxon>Pseudomonadota</taxon>
        <taxon>Gammaproteobacteria</taxon>
        <taxon>Cellvibrionales</taxon>
        <taxon>Halieaceae</taxon>
        <taxon>Parahaliea</taxon>
    </lineage>
</organism>
<reference evidence="14" key="1">
    <citation type="submission" date="2021-02" db="EMBL/GenBank/DDBJ databases">
        <title>PHA producing bacteria isolated from coastal sediment in Guangdong, Shenzhen.</title>
        <authorList>
            <person name="Zheng W."/>
            <person name="Yu S."/>
            <person name="Huang Y."/>
        </authorList>
    </citation>
    <scope>NUCLEOTIDE SEQUENCE</scope>
    <source>
        <strain evidence="14">TN14-10</strain>
    </source>
</reference>
<dbReference type="AlphaFoldDB" id="A0A939DHS5"/>
<dbReference type="SUPFAM" id="SSF54534">
    <property type="entry name" value="FKBP-like"/>
    <property type="match status" value="1"/>
</dbReference>
<dbReference type="InterPro" id="IPR023058">
    <property type="entry name" value="PPIase_PpiC_CS"/>
</dbReference>
<dbReference type="InterPro" id="IPR046357">
    <property type="entry name" value="PPIase_dom_sf"/>
</dbReference>
<keyword evidence="5 12" id="KW-1133">Transmembrane helix</keyword>
<evidence type="ECO:0000313" key="15">
    <source>
        <dbReference type="Proteomes" id="UP000664303"/>
    </source>
</evidence>
<keyword evidence="11" id="KW-0697">Rotamase</keyword>
<dbReference type="GO" id="GO:0003755">
    <property type="term" value="F:peptidyl-prolyl cis-trans isomerase activity"/>
    <property type="evidence" value="ECO:0007669"/>
    <property type="project" value="UniProtKB-KW"/>
</dbReference>
<sequence length="626" mass="68094">MLQDIRQNIQGTAAKIVVWLIVIAFAGFGIESILLGGGSSGVAEVNGEEISPQEVQQMVNTQKRQLIAMLGENIDPALLDDQRLSGQALEGIIQRRLLAQSAGDMKLTVSESELGRIIAGMEQFQMNGEFSPEVYKSALAQAGFTPSSFKAGLQQDLVINQLRSGLVGSEFATPAELDLTASIVAEQRDVRYLTIPYDSAQTDVQVGEEQIEAYYRENESDFYSRETVVLNYIELALEDFFEPVDENELQSLYEQEKNSYQYRTENRVSHILLTRGEGESDADFSARVSAVQSALDGGEAFAAVAGEYSDDVGSASAGGDLGFSGGDAFPEAMEEAIASLEVGAVSPPVETDAGTHFIQVTERRDGDAPSLAELRPELEQRIREREARARLLSAVEELRDIAFNAQDLEGPAAELDLEVQRSEPVARNQLDGLFASPSLLSAAFSEDVLELGHNSEVVELSPRQFVVLRVAEHNPPALQPLDSVREDIVATITERQVREAISARAEQAVARLRQGESVEDVADDLGYEWQLEIGAEQDAGMLPPAVAAAAFRLPAPAEGETRVDFTLTAAGDAQVIEVSRVSPGSYASLSAPRQQQLRQQIGRELGELVLREYQQGLRKAADITVY</sequence>
<evidence type="ECO:0000256" key="3">
    <source>
        <dbReference type="ARBA" id="ARBA00022519"/>
    </source>
</evidence>
<evidence type="ECO:0000256" key="8">
    <source>
        <dbReference type="ARBA" id="ARBA00038408"/>
    </source>
</evidence>
<dbReference type="EMBL" id="JAFKCZ010000009">
    <property type="protein sequence ID" value="MBN7797712.1"/>
    <property type="molecule type" value="Genomic_DNA"/>
</dbReference>
<dbReference type="PROSITE" id="PS01096">
    <property type="entry name" value="PPIC_PPIASE_1"/>
    <property type="match status" value="1"/>
</dbReference>
<evidence type="ECO:0000256" key="7">
    <source>
        <dbReference type="ARBA" id="ARBA00023186"/>
    </source>
</evidence>
<evidence type="ECO:0000256" key="10">
    <source>
        <dbReference type="ARBA" id="ARBA00042775"/>
    </source>
</evidence>
<dbReference type="Gene3D" id="3.10.50.40">
    <property type="match status" value="1"/>
</dbReference>
<dbReference type="RefSeq" id="WP_206561158.1">
    <property type="nucleotide sequence ID" value="NZ_JAFKCZ010000009.1"/>
</dbReference>
<evidence type="ECO:0000259" key="13">
    <source>
        <dbReference type="PROSITE" id="PS50198"/>
    </source>
</evidence>
<keyword evidence="6 12" id="KW-0472">Membrane</keyword>
<comment type="subcellular location">
    <subcellularLocation>
        <location evidence="1">Cell inner membrane</location>
        <topology evidence="1">Single-pass type II membrane protein</topology>
        <orientation evidence="1">Periplasmic side</orientation>
    </subcellularLocation>
</comment>
<evidence type="ECO:0000256" key="1">
    <source>
        <dbReference type="ARBA" id="ARBA00004382"/>
    </source>
</evidence>
<evidence type="ECO:0000256" key="5">
    <source>
        <dbReference type="ARBA" id="ARBA00022989"/>
    </source>
</evidence>
<evidence type="ECO:0000256" key="12">
    <source>
        <dbReference type="SAM" id="Phobius"/>
    </source>
</evidence>
<evidence type="ECO:0000256" key="2">
    <source>
        <dbReference type="ARBA" id="ARBA00022475"/>
    </source>
</evidence>
<name>A0A939DHS5_9GAMM</name>
<dbReference type="SUPFAM" id="SSF109998">
    <property type="entry name" value="Triger factor/SurA peptide-binding domain-like"/>
    <property type="match status" value="1"/>
</dbReference>
<dbReference type="PANTHER" id="PTHR47529">
    <property type="entry name" value="PEPTIDYL-PROLYL CIS-TRANS ISOMERASE D"/>
    <property type="match status" value="1"/>
</dbReference>
<keyword evidence="4 12" id="KW-0812">Transmembrane</keyword>
<dbReference type="PANTHER" id="PTHR47529:SF1">
    <property type="entry name" value="PERIPLASMIC CHAPERONE PPID"/>
    <property type="match status" value="1"/>
</dbReference>
<accession>A0A939DHS5</accession>
<feature type="transmembrane region" description="Helical" evidence="12">
    <location>
        <begin position="12"/>
        <end position="30"/>
    </location>
</feature>
<dbReference type="Pfam" id="PF13624">
    <property type="entry name" value="SurA_N_3"/>
    <property type="match status" value="1"/>
</dbReference>
<proteinExistence type="inferred from homology"/>
<dbReference type="Proteomes" id="UP000664303">
    <property type="component" value="Unassembled WGS sequence"/>
</dbReference>
<keyword evidence="7" id="KW-0143">Chaperone</keyword>
<feature type="domain" description="PpiC" evidence="13">
    <location>
        <begin position="263"/>
        <end position="362"/>
    </location>
</feature>
<evidence type="ECO:0000313" key="14">
    <source>
        <dbReference type="EMBL" id="MBN7797712.1"/>
    </source>
</evidence>
<keyword evidence="2" id="KW-1003">Cell membrane</keyword>
<dbReference type="PROSITE" id="PS50198">
    <property type="entry name" value="PPIC_PPIASE_2"/>
    <property type="match status" value="1"/>
</dbReference>
<evidence type="ECO:0000256" key="6">
    <source>
        <dbReference type="ARBA" id="ARBA00023136"/>
    </source>
</evidence>
<dbReference type="InterPro" id="IPR027304">
    <property type="entry name" value="Trigger_fact/SurA_dom_sf"/>
</dbReference>
<dbReference type="InterPro" id="IPR052029">
    <property type="entry name" value="PpiD_chaperone"/>
</dbReference>
<dbReference type="Pfam" id="PF00639">
    <property type="entry name" value="Rotamase"/>
    <property type="match status" value="1"/>
</dbReference>
<comment type="caution">
    <text evidence="14">The sequence shown here is derived from an EMBL/GenBank/DDBJ whole genome shotgun (WGS) entry which is preliminary data.</text>
</comment>
<dbReference type="Gene3D" id="1.10.4030.10">
    <property type="entry name" value="Porin chaperone SurA, peptide-binding domain"/>
    <property type="match status" value="1"/>
</dbReference>
<keyword evidence="15" id="KW-1185">Reference proteome</keyword>
<evidence type="ECO:0000256" key="11">
    <source>
        <dbReference type="PROSITE-ProRule" id="PRU00278"/>
    </source>
</evidence>